<evidence type="ECO:0000313" key="2">
    <source>
        <dbReference type="Proteomes" id="UP000054018"/>
    </source>
</evidence>
<proteinExistence type="predicted"/>
<protein>
    <submittedName>
        <fullName evidence="1">Uncharacterized protein</fullName>
    </submittedName>
</protein>
<evidence type="ECO:0000313" key="1">
    <source>
        <dbReference type="EMBL" id="KIK28569.1"/>
    </source>
</evidence>
<dbReference type="HOGENOM" id="CLU_3088171_0_0_1"/>
<gene>
    <name evidence="1" type="ORF">PISMIDRAFT_673633</name>
</gene>
<sequence>MGICLPSPTNGYGRSTTIPFVYQAKPPLPGCTRGSYPNPSCLDLFTTHQSTA</sequence>
<keyword evidence="2" id="KW-1185">Reference proteome</keyword>
<reference evidence="1 2" key="1">
    <citation type="submission" date="2014-04" db="EMBL/GenBank/DDBJ databases">
        <authorList>
            <consortium name="DOE Joint Genome Institute"/>
            <person name="Kuo A."/>
            <person name="Kohler A."/>
            <person name="Costa M.D."/>
            <person name="Nagy L.G."/>
            <person name="Floudas D."/>
            <person name="Copeland A."/>
            <person name="Barry K.W."/>
            <person name="Cichocki N."/>
            <person name="Veneault-Fourrey C."/>
            <person name="LaButti K."/>
            <person name="Lindquist E.A."/>
            <person name="Lipzen A."/>
            <person name="Lundell T."/>
            <person name="Morin E."/>
            <person name="Murat C."/>
            <person name="Sun H."/>
            <person name="Tunlid A."/>
            <person name="Henrissat B."/>
            <person name="Grigoriev I.V."/>
            <person name="Hibbett D.S."/>
            <person name="Martin F."/>
            <person name="Nordberg H.P."/>
            <person name="Cantor M.N."/>
            <person name="Hua S.X."/>
        </authorList>
    </citation>
    <scope>NUCLEOTIDE SEQUENCE [LARGE SCALE GENOMIC DNA]</scope>
    <source>
        <strain evidence="1 2">441</strain>
    </source>
</reference>
<dbReference type="EMBL" id="KN833692">
    <property type="protein sequence ID" value="KIK28569.1"/>
    <property type="molecule type" value="Genomic_DNA"/>
</dbReference>
<dbReference type="Proteomes" id="UP000054018">
    <property type="component" value="Unassembled WGS sequence"/>
</dbReference>
<dbReference type="AlphaFoldDB" id="A0A0C9ZR92"/>
<reference evidence="2" key="2">
    <citation type="submission" date="2015-01" db="EMBL/GenBank/DDBJ databases">
        <title>Evolutionary Origins and Diversification of the Mycorrhizal Mutualists.</title>
        <authorList>
            <consortium name="DOE Joint Genome Institute"/>
            <consortium name="Mycorrhizal Genomics Consortium"/>
            <person name="Kohler A."/>
            <person name="Kuo A."/>
            <person name="Nagy L.G."/>
            <person name="Floudas D."/>
            <person name="Copeland A."/>
            <person name="Barry K.W."/>
            <person name="Cichocki N."/>
            <person name="Veneault-Fourrey C."/>
            <person name="LaButti K."/>
            <person name="Lindquist E.A."/>
            <person name="Lipzen A."/>
            <person name="Lundell T."/>
            <person name="Morin E."/>
            <person name="Murat C."/>
            <person name="Riley R."/>
            <person name="Ohm R."/>
            <person name="Sun H."/>
            <person name="Tunlid A."/>
            <person name="Henrissat B."/>
            <person name="Grigoriev I.V."/>
            <person name="Hibbett D.S."/>
            <person name="Martin F."/>
        </authorList>
    </citation>
    <scope>NUCLEOTIDE SEQUENCE [LARGE SCALE GENOMIC DNA]</scope>
    <source>
        <strain evidence="2">441</strain>
    </source>
</reference>
<organism evidence="1 2">
    <name type="scientific">Pisolithus microcarpus 441</name>
    <dbReference type="NCBI Taxonomy" id="765257"/>
    <lineage>
        <taxon>Eukaryota</taxon>
        <taxon>Fungi</taxon>
        <taxon>Dikarya</taxon>
        <taxon>Basidiomycota</taxon>
        <taxon>Agaricomycotina</taxon>
        <taxon>Agaricomycetes</taxon>
        <taxon>Agaricomycetidae</taxon>
        <taxon>Boletales</taxon>
        <taxon>Sclerodermatineae</taxon>
        <taxon>Pisolithaceae</taxon>
        <taxon>Pisolithus</taxon>
    </lineage>
</organism>
<accession>A0A0C9ZR92</accession>
<name>A0A0C9ZR92_9AGAM</name>